<dbReference type="GO" id="GO:0120010">
    <property type="term" value="P:intermembrane phospholipid transfer"/>
    <property type="evidence" value="ECO:0007669"/>
    <property type="project" value="TreeGrafter"/>
</dbReference>
<dbReference type="Proteomes" id="UP000503096">
    <property type="component" value="Chromosome"/>
</dbReference>
<dbReference type="InterPro" id="IPR007428">
    <property type="entry name" value="MlaA"/>
</dbReference>
<proteinExistence type="inferred from homology"/>
<dbReference type="InParanoid" id="A0A6M4H9I5"/>
<dbReference type="PRINTS" id="PR01805">
    <property type="entry name" value="VACJLIPOPROT"/>
</dbReference>
<evidence type="ECO:0000256" key="1">
    <source>
        <dbReference type="ARBA" id="ARBA00010634"/>
    </source>
</evidence>
<dbReference type="AlphaFoldDB" id="A0A6M4H9I5"/>
<evidence type="ECO:0000313" key="4">
    <source>
        <dbReference type="Proteomes" id="UP000503096"/>
    </source>
</evidence>
<evidence type="ECO:0000256" key="2">
    <source>
        <dbReference type="ARBA" id="ARBA00022729"/>
    </source>
</evidence>
<keyword evidence="4" id="KW-1185">Reference proteome</keyword>
<keyword evidence="3" id="KW-0449">Lipoprotein</keyword>
<dbReference type="FunCoup" id="A0A6M4H9I5">
    <property type="interactions" value="110"/>
</dbReference>
<gene>
    <name evidence="3" type="primary">mlaA</name>
    <name evidence="3" type="ORF">DSM104440_02202</name>
</gene>
<dbReference type="RefSeq" id="WP_171162612.1">
    <property type="nucleotide sequence ID" value="NZ_CP053073.1"/>
</dbReference>
<reference evidence="3 4" key="1">
    <citation type="submission" date="2020-04" db="EMBL/GenBank/DDBJ databases">
        <title>Usitatibacter rugosus gen. nov., sp. nov. and Usitatibacter palustris sp. nov., novel members of Usitatibacteraceae fam. nov. within the order Nitrosomonadales isolated from soil.</title>
        <authorList>
            <person name="Huber K.J."/>
            <person name="Neumann-Schaal M."/>
            <person name="Geppert A."/>
            <person name="Luckner M."/>
            <person name="Wanner G."/>
            <person name="Overmann J."/>
        </authorList>
    </citation>
    <scope>NUCLEOTIDE SEQUENCE [LARGE SCALE GENOMIC DNA]</scope>
    <source>
        <strain evidence="3 4">Swamp67</strain>
    </source>
</reference>
<accession>A0A6M4H9I5</accession>
<sequence>MRPLLAALLLVVASGCASLPGERDPRDPWEAYNRPVHEFNDGVDKAILKPIATGYQKVTPTFVQTGVNNFYGNLQDLGTGLNNILQGKVKEGASDLGRLAVNSVIGIFGFWDVATPMGLEKHNEDFGQTLGWWGVPSGPYFVIPLLGPSTARDAPARYIDPQYFWGRYIDDEATGWILLGVDVVRSRANLLKAGSILEQATLTEGDSYTFVRDAWLQRRRSMVYDGKPPKDPNYDY</sequence>
<dbReference type="EMBL" id="CP053073">
    <property type="protein sequence ID" value="QJR15383.1"/>
    <property type="molecule type" value="Genomic_DNA"/>
</dbReference>
<dbReference type="PANTHER" id="PTHR30035:SF3">
    <property type="entry name" value="INTERMEMBRANE PHOSPHOLIPID TRANSPORT SYSTEM LIPOPROTEIN MLAA"/>
    <property type="match status" value="1"/>
</dbReference>
<dbReference type="GO" id="GO:0016020">
    <property type="term" value="C:membrane"/>
    <property type="evidence" value="ECO:0007669"/>
    <property type="project" value="InterPro"/>
</dbReference>
<keyword evidence="2" id="KW-0732">Signal</keyword>
<dbReference type="PANTHER" id="PTHR30035">
    <property type="entry name" value="LIPOPROTEIN VACJ-RELATED"/>
    <property type="match status" value="1"/>
</dbReference>
<organism evidence="3 4">
    <name type="scientific">Usitatibacter palustris</name>
    <dbReference type="NCBI Taxonomy" id="2732487"/>
    <lineage>
        <taxon>Bacteria</taxon>
        <taxon>Pseudomonadati</taxon>
        <taxon>Pseudomonadota</taxon>
        <taxon>Betaproteobacteria</taxon>
        <taxon>Nitrosomonadales</taxon>
        <taxon>Usitatibacteraceae</taxon>
        <taxon>Usitatibacter</taxon>
    </lineage>
</organism>
<dbReference type="PROSITE" id="PS51257">
    <property type="entry name" value="PROKAR_LIPOPROTEIN"/>
    <property type="match status" value="1"/>
</dbReference>
<name>A0A6M4H9I5_9PROT</name>
<dbReference type="KEGG" id="upl:DSM104440_02202"/>
<evidence type="ECO:0000313" key="3">
    <source>
        <dbReference type="EMBL" id="QJR15383.1"/>
    </source>
</evidence>
<dbReference type="Pfam" id="PF04333">
    <property type="entry name" value="MlaA"/>
    <property type="match status" value="1"/>
</dbReference>
<protein>
    <submittedName>
        <fullName evidence="3">Intermembrane phospholipid transport system lipoprotein MlaA</fullName>
    </submittedName>
</protein>
<comment type="similarity">
    <text evidence="1">Belongs to the MlaA family.</text>
</comment>